<sequence>MHKSWSKACEAWAPNHPLNLLLQDKSLKSSRLAAVSNALLSKDQVFTTITTQLILNLSYLLVLLVLVTIIHATMNLFVLPQFNEIFESFGSELPSFSLFTLEFSSVLTVLLILLTILLFIVSFSLKKAQRLNHKPSWIVRLIPPVAAIYSNSQKLERTIADFAYPKHSESTDSDQEKRIALAEKFAIGDQEVALITSDLLSEFERKALFKSRLLTVTVQLLVVYTIASLLIAFYLPIFQLGVIQ</sequence>
<dbReference type="PANTHER" id="PTHR30012:SF0">
    <property type="entry name" value="TYPE II SECRETION SYSTEM PROTEIN F-RELATED"/>
    <property type="match status" value="1"/>
</dbReference>
<dbReference type="PANTHER" id="PTHR30012">
    <property type="entry name" value="GENERAL SECRETION PATHWAY PROTEIN"/>
    <property type="match status" value="1"/>
</dbReference>
<organism evidence="2 3">
    <name type="scientific">Pleionea litopenaei</name>
    <dbReference type="NCBI Taxonomy" id="3070815"/>
    <lineage>
        <taxon>Bacteria</taxon>
        <taxon>Pseudomonadati</taxon>
        <taxon>Pseudomonadota</taxon>
        <taxon>Gammaproteobacteria</taxon>
        <taxon>Oceanospirillales</taxon>
        <taxon>Pleioneaceae</taxon>
        <taxon>Pleionea</taxon>
    </lineage>
</organism>
<accession>A0AA51RWH3</accession>
<feature type="transmembrane region" description="Helical" evidence="1">
    <location>
        <begin position="98"/>
        <end position="125"/>
    </location>
</feature>
<feature type="transmembrane region" description="Helical" evidence="1">
    <location>
        <begin position="57"/>
        <end position="78"/>
    </location>
</feature>
<evidence type="ECO:0000313" key="2">
    <source>
        <dbReference type="EMBL" id="WMS88723.1"/>
    </source>
</evidence>
<dbReference type="RefSeq" id="WP_309203943.1">
    <property type="nucleotide sequence ID" value="NZ_CP133548.1"/>
</dbReference>
<evidence type="ECO:0008006" key="4">
    <source>
        <dbReference type="Google" id="ProtNLM"/>
    </source>
</evidence>
<feature type="transmembrane region" description="Helical" evidence="1">
    <location>
        <begin position="213"/>
        <end position="235"/>
    </location>
</feature>
<dbReference type="EMBL" id="CP133548">
    <property type="protein sequence ID" value="WMS88723.1"/>
    <property type="molecule type" value="Genomic_DNA"/>
</dbReference>
<dbReference type="KEGG" id="plei:Q9312_07350"/>
<keyword evidence="1" id="KW-0812">Transmembrane</keyword>
<keyword evidence="1" id="KW-1133">Transmembrane helix</keyword>
<keyword evidence="3" id="KW-1185">Reference proteome</keyword>
<dbReference type="Proteomes" id="UP001239782">
    <property type="component" value="Chromosome"/>
</dbReference>
<dbReference type="AlphaFoldDB" id="A0AA51RWH3"/>
<gene>
    <name evidence="2" type="ORF">Q9312_07350</name>
</gene>
<dbReference type="InterPro" id="IPR003004">
    <property type="entry name" value="GspF/PilC"/>
</dbReference>
<protein>
    <recommendedName>
        <fullName evidence="4">Type II secretion system protein GspF domain-containing protein</fullName>
    </recommendedName>
</protein>
<reference evidence="2 3" key="1">
    <citation type="submission" date="2023-08" db="EMBL/GenBank/DDBJ databases">
        <title>Pleionea litopenaei sp. nov., isolated from stomach of juvenile Litopenaeus vannamei.</title>
        <authorList>
            <person name="Rho A.M."/>
            <person name="Hwang C.Y."/>
        </authorList>
    </citation>
    <scope>NUCLEOTIDE SEQUENCE [LARGE SCALE GENOMIC DNA]</scope>
    <source>
        <strain evidence="2 3">HL-JVS1</strain>
    </source>
</reference>
<evidence type="ECO:0000256" key="1">
    <source>
        <dbReference type="SAM" id="Phobius"/>
    </source>
</evidence>
<keyword evidence="1" id="KW-0472">Membrane</keyword>
<name>A0AA51RWH3_9GAMM</name>
<evidence type="ECO:0000313" key="3">
    <source>
        <dbReference type="Proteomes" id="UP001239782"/>
    </source>
</evidence>
<proteinExistence type="predicted"/>